<dbReference type="Gene3D" id="3.40.50.150">
    <property type="entry name" value="Vaccinia Virus protein VP39"/>
    <property type="match status" value="1"/>
</dbReference>
<protein>
    <submittedName>
        <fullName evidence="1">Uncharacterized protein</fullName>
    </submittedName>
</protein>
<dbReference type="PROSITE" id="PS00092">
    <property type="entry name" value="N6_MTASE"/>
    <property type="match status" value="1"/>
</dbReference>
<proteinExistence type="predicted"/>
<gene>
    <name evidence="1" type="ORF">ACFOHH_18805</name>
</gene>
<organism evidence="1 2">
    <name type="scientific">Shinella pollutisoli</name>
    <dbReference type="NCBI Taxonomy" id="2250594"/>
    <lineage>
        <taxon>Bacteria</taxon>
        <taxon>Pseudomonadati</taxon>
        <taxon>Pseudomonadota</taxon>
        <taxon>Alphaproteobacteria</taxon>
        <taxon>Hyphomicrobiales</taxon>
        <taxon>Rhizobiaceae</taxon>
        <taxon>Shinella</taxon>
    </lineage>
</organism>
<dbReference type="EMBL" id="JBHRSP010000032">
    <property type="protein sequence ID" value="MFC3075167.1"/>
    <property type="molecule type" value="Genomic_DNA"/>
</dbReference>
<dbReference type="InterPro" id="IPR002052">
    <property type="entry name" value="DNA_methylase_N6_adenine_CS"/>
</dbReference>
<name>A0ABV7DKI0_9HYPH</name>
<sequence length="206" mass="23619">MDINDKRRKQAHLWARDTLDWYVEPHECSRALFRVEEFQGTIWDPACGFGRIVQQARSLDKIAIGSDIVKRGDICDFTADFFSMESFPDFENIITNPPFGRAEEFVRRALEIIPPHGKVAAILPIVWLAGFSTKRHWLPKSPLCKVYPISPRPSMPPGLVIEAGIKPGNGTKDYCWLVWKRDYIGKAEVIFLNTKHAREEVDFLGF</sequence>
<keyword evidence="2" id="KW-1185">Reference proteome</keyword>
<reference evidence="2" key="1">
    <citation type="journal article" date="2019" name="Int. J. Syst. Evol. Microbiol.">
        <title>The Global Catalogue of Microorganisms (GCM) 10K type strain sequencing project: providing services to taxonomists for standard genome sequencing and annotation.</title>
        <authorList>
            <consortium name="The Broad Institute Genomics Platform"/>
            <consortium name="The Broad Institute Genome Sequencing Center for Infectious Disease"/>
            <person name="Wu L."/>
            <person name="Ma J."/>
        </authorList>
    </citation>
    <scope>NUCLEOTIDE SEQUENCE [LARGE SCALE GENOMIC DNA]</scope>
    <source>
        <strain evidence="2">KCTC 52677</strain>
    </source>
</reference>
<evidence type="ECO:0000313" key="1">
    <source>
        <dbReference type="EMBL" id="MFC3075167.1"/>
    </source>
</evidence>
<dbReference type="InterPro" id="IPR029063">
    <property type="entry name" value="SAM-dependent_MTases_sf"/>
</dbReference>
<dbReference type="PRINTS" id="PR00507">
    <property type="entry name" value="N12N6MTFRASE"/>
</dbReference>
<dbReference type="SUPFAM" id="SSF53335">
    <property type="entry name" value="S-adenosyl-L-methionine-dependent methyltransferases"/>
    <property type="match status" value="1"/>
</dbReference>
<comment type="caution">
    <text evidence="1">The sequence shown here is derived from an EMBL/GenBank/DDBJ whole genome shotgun (WGS) entry which is preliminary data.</text>
</comment>
<dbReference type="Proteomes" id="UP001595377">
    <property type="component" value="Unassembled WGS sequence"/>
</dbReference>
<evidence type="ECO:0000313" key="2">
    <source>
        <dbReference type="Proteomes" id="UP001595377"/>
    </source>
</evidence>
<dbReference type="RefSeq" id="WP_257315401.1">
    <property type="nucleotide sequence ID" value="NZ_JANFDG010000012.1"/>
</dbReference>
<accession>A0ABV7DKI0</accession>